<keyword evidence="9" id="KW-1185">Reference proteome</keyword>
<proteinExistence type="predicted"/>
<evidence type="ECO:0000313" key="9">
    <source>
        <dbReference type="Proteomes" id="UP000823405"/>
    </source>
</evidence>
<comment type="caution">
    <text evidence="8">The sequence shown here is derived from an EMBL/GenBank/DDBJ whole genome shotgun (WGS) entry which is preliminary data.</text>
</comment>
<dbReference type="InterPro" id="IPR051694">
    <property type="entry name" value="Immunoregulatory_rcpt-like"/>
</dbReference>
<feature type="chain" id="PRO_5040372241" evidence="7">
    <location>
        <begin position="30"/>
        <end position="469"/>
    </location>
</feature>
<keyword evidence="2 6" id="KW-0812">Transmembrane</keyword>
<feature type="signal peptide" evidence="7">
    <location>
        <begin position="1"/>
        <end position="29"/>
    </location>
</feature>
<feature type="compositionally biased region" description="Polar residues" evidence="5">
    <location>
        <begin position="451"/>
        <end position="469"/>
    </location>
</feature>
<dbReference type="OrthoDB" id="2448739at2759"/>
<evidence type="ECO:0000256" key="2">
    <source>
        <dbReference type="ARBA" id="ARBA00022692"/>
    </source>
</evidence>
<evidence type="ECO:0000256" key="6">
    <source>
        <dbReference type="SAM" id="Phobius"/>
    </source>
</evidence>
<organism evidence="8 9">
    <name type="scientific">Linnemannia gamsii</name>
    <dbReference type="NCBI Taxonomy" id="64522"/>
    <lineage>
        <taxon>Eukaryota</taxon>
        <taxon>Fungi</taxon>
        <taxon>Fungi incertae sedis</taxon>
        <taxon>Mucoromycota</taxon>
        <taxon>Mortierellomycotina</taxon>
        <taxon>Mortierellomycetes</taxon>
        <taxon>Mortierellales</taxon>
        <taxon>Mortierellaceae</taxon>
        <taxon>Linnemannia</taxon>
    </lineage>
</organism>
<reference evidence="8" key="1">
    <citation type="journal article" date="2020" name="Fungal Divers.">
        <title>Resolving the Mortierellaceae phylogeny through synthesis of multi-gene phylogenetics and phylogenomics.</title>
        <authorList>
            <person name="Vandepol N."/>
            <person name="Liber J."/>
            <person name="Desiro A."/>
            <person name="Na H."/>
            <person name="Kennedy M."/>
            <person name="Barry K."/>
            <person name="Grigoriev I.V."/>
            <person name="Miller A.N."/>
            <person name="O'Donnell K."/>
            <person name="Stajich J.E."/>
            <person name="Bonito G."/>
        </authorList>
    </citation>
    <scope>NUCLEOTIDE SEQUENCE</scope>
    <source>
        <strain evidence="8">NVP60</strain>
    </source>
</reference>
<evidence type="ECO:0000256" key="4">
    <source>
        <dbReference type="ARBA" id="ARBA00023136"/>
    </source>
</evidence>
<feature type="region of interest" description="Disordered" evidence="5">
    <location>
        <begin position="400"/>
        <end position="469"/>
    </location>
</feature>
<feature type="compositionally biased region" description="Pro residues" evidence="5">
    <location>
        <begin position="159"/>
        <end position="168"/>
    </location>
</feature>
<accession>A0A9P6UD57</accession>
<dbReference type="Proteomes" id="UP000823405">
    <property type="component" value="Unassembled WGS sequence"/>
</dbReference>
<dbReference type="PANTHER" id="PTHR15549:SF26">
    <property type="entry name" value="AXIAL BUDDING PATTERN PROTEIN 2-RELATED"/>
    <property type="match status" value="1"/>
</dbReference>
<keyword evidence="4 6" id="KW-0472">Membrane</keyword>
<keyword evidence="7" id="KW-0732">Signal</keyword>
<dbReference type="GO" id="GO:0071944">
    <property type="term" value="C:cell periphery"/>
    <property type="evidence" value="ECO:0007669"/>
    <property type="project" value="UniProtKB-ARBA"/>
</dbReference>
<feature type="compositionally biased region" description="Polar residues" evidence="5">
    <location>
        <begin position="430"/>
        <end position="442"/>
    </location>
</feature>
<feature type="region of interest" description="Disordered" evidence="5">
    <location>
        <begin position="159"/>
        <end position="202"/>
    </location>
</feature>
<feature type="compositionally biased region" description="Polar residues" evidence="5">
    <location>
        <begin position="192"/>
        <end position="202"/>
    </location>
</feature>
<evidence type="ECO:0000256" key="7">
    <source>
        <dbReference type="SAM" id="SignalP"/>
    </source>
</evidence>
<feature type="non-terminal residue" evidence="8">
    <location>
        <position position="1"/>
    </location>
</feature>
<sequence length="469" mass="47517">MTGTTTTTKRRLLSTALALSLLTLNTVHAGLSCSSPSGSYKVGDSVGLELSGNSWWPRLQDVYSITANVYCWSGSGTVASLSISNGDSWTIPESALGKCSGDKMYVQFTGKMWDPPTSTTTTSYSPIYTTTYTLVPTVISGTSTVISITTVVVVTPTALPPVLTPSPGAPTDGAIAPDSSQLPGLPPPPPGTGNNASSKSGSNTNVPAAALGAVGGVAALALIVFGFVMTRKRRRIRKEQEEASAGLGSKDDYYYDGASSFGPGPSATGLAVGGAVGAGAAYGAAGAGGRHSADEMSMPSLHHAYPPVHPPADGSEWDYDTAAAAASNPALFPVPASTSDALKQQYDLANRLSVVSHDDSLLGFPLPTKSSPPLQAQSAGPASATTAYALNQQMSLKQELDNEDDAAFTTPSGGGGGGGGESPELYYLPVTSSPATTPSQAFLSARGSPGGATNTDVGATTTRSSAYET</sequence>
<evidence type="ECO:0000313" key="8">
    <source>
        <dbReference type="EMBL" id="KAG0280248.1"/>
    </source>
</evidence>
<evidence type="ECO:0000256" key="5">
    <source>
        <dbReference type="SAM" id="MobiDB-lite"/>
    </source>
</evidence>
<feature type="region of interest" description="Disordered" evidence="5">
    <location>
        <begin position="283"/>
        <end position="317"/>
    </location>
</feature>
<dbReference type="GO" id="GO:0016020">
    <property type="term" value="C:membrane"/>
    <property type="evidence" value="ECO:0007669"/>
    <property type="project" value="UniProtKB-SubCell"/>
</dbReference>
<gene>
    <name evidence="8" type="ORF">BGZ97_009442</name>
</gene>
<name>A0A9P6UD57_9FUNG</name>
<feature type="compositionally biased region" description="Gly residues" evidence="5">
    <location>
        <begin position="412"/>
        <end position="421"/>
    </location>
</feature>
<dbReference type="CDD" id="cd12087">
    <property type="entry name" value="TM_EGFR-like"/>
    <property type="match status" value="1"/>
</dbReference>
<feature type="transmembrane region" description="Helical" evidence="6">
    <location>
        <begin position="208"/>
        <end position="228"/>
    </location>
</feature>
<comment type="subcellular location">
    <subcellularLocation>
        <location evidence="1">Membrane</location>
        <topology evidence="1">Single-pass membrane protein</topology>
    </subcellularLocation>
</comment>
<dbReference type="EMBL" id="JAAAIN010004535">
    <property type="protein sequence ID" value="KAG0280248.1"/>
    <property type="molecule type" value="Genomic_DNA"/>
</dbReference>
<evidence type="ECO:0000256" key="3">
    <source>
        <dbReference type="ARBA" id="ARBA00022989"/>
    </source>
</evidence>
<dbReference type="AlphaFoldDB" id="A0A9P6UD57"/>
<protein>
    <submittedName>
        <fullName evidence="8">Uncharacterized protein</fullName>
    </submittedName>
</protein>
<keyword evidence="3 6" id="KW-1133">Transmembrane helix</keyword>
<dbReference type="PANTHER" id="PTHR15549">
    <property type="entry name" value="PAIRED IMMUNOGLOBULIN-LIKE TYPE 2 RECEPTOR"/>
    <property type="match status" value="1"/>
</dbReference>
<evidence type="ECO:0000256" key="1">
    <source>
        <dbReference type="ARBA" id="ARBA00004167"/>
    </source>
</evidence>